<organism evidence="1 2">
    <name type="scientific">Candidatus Enterenecus faecium</name>
    <dbReference type="NCBI Taxonomy" id="2840780"/>
    <lineage>
        <taxon>Bacteria</taxon>
        <taxon>Bacillati</taxon>
        <taxon>Bacillota</taxon>
        <taxon>Clostridia</taxon>
        <taxon>Eubacteriales</taxon>
        <taxon>Candidatus Enterenecus</taxon>
    </lineage>
</organism>
<evidence type="ECO:0008006" key="3">
    <source>
        <dbReference type="Google" id="ProtNLM"/>
    </source>
</evidence>
<dbReference type="Proteomes" id="UP000886879">
    <property type="component" value="Unassembled WGS sequence"/>
</dbReference>
<reference evidence="1" key="2">
    <citation type="journal article" date="2021" name="PeerJ">
        <title>Extensive microbial diversity within the chicken gut microbiome revealed by metagenomics and culture.</title>
        <authorList>
            <person name="Gilroy R."/>
            <person name="Ravi A."/>
            <person name="Getino M."/>
            <person name="Pursley I."/>
            <person name="Horton D.L."/>
            <person name="Alikhan N.F."/>
            <person name="Baker D."/>
            <person name="Gharbi K."/>
            <person name="Hall N."/>
            <person name="Watson M."/>
            <person name="Adriaenssens E.M."/>
            <person name="Foster-Nyarko E."/>
            <person name="Jarju S."/>
            <person name="Secka A."/>
            <person name="Antonio M."/>
            <person name="Oren A."/>
            <person name="Chaudhuri R.R."/>
            <person name="La Ragione R."/>
            <person name="Hildebrand F."/>
            <person name="Pallen M.J."/>
        </authorList>
    </citation>
    <scope>NUCLEOTIDE SEQUENCE</scope>
    <source>
        <strain evidence="1">ChiGjej2B2-12916</strain>
    </source>
</reference>
<protein>
    <recommendedName>
        <fullName evidence="3">YtxH domain-containing protein</fullName>
    </recommendedName>
</protein>
<evidence type="ECO:0000313" key="2">
    <source>
        <dbReference type="Proteomes" id="UP000886879"/>
    </source>
</evidence>
<reference evidence="1" key="1">
    <citation type="submission" date="2020-10" db="EMBL/GenBank/DDBJ databases">
        <authorList>
            <person name="Gilroy R."/>
        </authorList>
    </citation>
    <scope>NUCLEOTIDE SEQUENCE</scope>
    <source>
        <strain evidence="1">ChiGjej2B2-12916</strain>
    </source>
</reference>
<comment type="caution">
    <text evidence="1">The sequence shown here is derived from an EMBL/GenBank/DDBJ whole genome shotgun (WGS) entry which is preliminary data.</text>
</comment>
<sequence>MKMSMMIPVAGLSMLAGGVMGMALSPKKKTKMQKTVSKAAKVAGDAMENLSGALKM</sequence>
<evidence type="ECO:0000313" key="1">
    <source>
        <dbReference type="EMBL" id="HIQ60909.1"/>
    </source>
</evidence>
<dbReference type="AlphaFoldDB" id="A0A9D0YSG6"/>
<name>A0A9D0YSG6_9FIRM</name>
<dbReference type="EMBL" id="DVFO01000046">
    <property type="protein sequence ID" value="HIQ60909.1"/>
    <property type="molecule type" value="Genomic_DNA"/>
</dbReference>
<gene>
    <name evidence="1" type="ORF">IAD31_04870</name>
</gene>
<proteinExistence type="predicted"/>
<accession>A0A9D0YSG6</accession>